<evidence type="ECO:0000313" key="2">
    <source>
        <dbReference type="Proteomes" id="UP001610334"/>
    </source>
</evidence>
<organism evidence="1 2">
    <name type="scientific">Aspergillus granulosus</name>
    <dbReference type="NCBI Taxonomy" id="176169"/>
    <lineage>
        <taxon>Eukaryota</taxon>
        <taxon>Fungi</taxon>
        <taxon>Dikarya</taxon>
        <taxon>Ascomycota</taxon>
        <taxon>Pezizomycotina</taxon>
        <taxon>Eurotiomycetes</taxon>
        <taxon>Eurotiomycetidae</taxon>
        <taxon>Eurotiales</taxon>
        <taxon>Aspergillaceae</taxon>
        <taxon>Aspergillus</taxon>
        <taxon>Aspergillus subgen. Nidulantes</taxon>
    </lineage>
</organism>
<keyword evidence="2" id="KW-1185">Reference proteome</keyword>
<evidence type="ECO:0000313" key="1">
    <source>
        <dbReference type="EMBL" id="KAL2810559.1"/>
    </source>
</evidence>
<dbReference type="EMBL" id="JBFXLT010000070">
    <property type="protein sequence ID" value="KAL2810559.1"/>
    <property type="molecule type" value="Genomic_DNA"/>
</dbReference>
<gene>
    <name evidence="1" type="ORF">BJX63DRAFT_315270</name>
</gene>
<dbReference type="Proteomes" id="UP001610334">
    <property type="component" value="Unassembled WGS sequence"/>
</dbReference>
<accession>A0ABR4H554</accession>
<proteinExistence type="predicted"/>
<sequence length="171" mass="19417">MPNSTESNHKTAFISGPLDTGPESDFFTKYYVPSLKIAIAAGHSFVIGPIRSGVDAEALDYLLHYPISPARITIYMTHSEDGAWGRMFQTRGVNVVVLGDLQATTGMRDARMTAESDYDILRWRTEREAREFYGSMYRGGHVTNTERNWRRRRGLPETRELGKDIINDQNL</sequence>
<protein>
    <submittedName>
        <fullName evidence="1">Uncharacterized protein</fullName>
    </submittedName>
</protein>
<reference evidence="1 2" key="1">
    <citation type="submission" date="2024-07" db="EMBL/GenBank/DDBJ databases">
        <title>Section-level genome sequencing and comparative genomics of Aspergillus sections Usti and Cavernicolus.</title>
        <authorList>
            <consortium name="Lawrence Berkeley National Laboratory"/>
            <person name="Nybo J.L."/>
            <person name="Vesth T.C."/>
            <person name="Theobald S."/>
            <person name="Frisvad J.C."/>
            <person name="Larsen T.O."/>
            <person name="Kjaerboelling I."/>
            <person name="Rothschild-Mancinelli K."/>
            <person name="Lyhne E.K."/>
            <person name="Kogle M.E."/>
            <person name="Barry K."/>
            <person name="Clum A."/>
            <person name="Na H."/>
            <person name="Ledsgaard L."/>
            <person name="Lin J."/>
            <person name="Lipzen A."/>
            <person name="Kuo A."/>
            <person name="Riley R."/>
            <person name="Mondo S."/>
            <person name="Labutti K."/>
            <person name="Haridas S."/>
            <person name="Pangalinan J."/>
            <person name="Salamov A.A."/>
            <person name="Simmons B.A."/>
            <person name="Magnuson J.K."/>
            <person name="Chen J."/>
            <person name="Drula E."/>
            <person name="Henrissat B."/>
            <person name="Wiebenga A."/>
            <person name="Lubbers R.J."/>
            <person name="Gomes A.C."/>
            <person name="Makela M.R."/>
            <person name="Stajich J."/>
            <person name="Grigoriev I.V."/>
            <person name="Mortensen U.H."/>
            <person name="De Vries R.P."/>
            <person name="Baker S.E."/>
            <person name="Andersen M.R."/>
        </authorList>
    </citation>
    <scope>NUCLEOTIDE SEQUENCE [LARGE SCALE GENOMIC DNA]</scope>
    <source>
        <strain evidence="1 2">CBS 588.65</strain>
    </source>
</reference>
<name>A0ABR4H554_9EURO</name>
<comment type="caution">
    <text evidence="1">The sequence shown here is derived from an EMBL/GenBank/DDBJ whole genome shotgun (WGS) entry which is preliminary data.</text>
</comment>